<dbReference type="PANTHER" id="PTHR31896:SF64">
    <property type="entry name" value="TRICHOTHECENE 3-O-ACETYLTRANSFERASE"/>
    <property type="match status" value="1"/>
</dbReference>
<dbReference type="AlphaFoldDB" id="A0AAD6CN64"/>
<dbReference type="Gene3D" id="3.30.559.10">
    <property type="entry name" value="Chloramphenicol acetyltransferase-like domain"/>
    <property type="match status" value="2"/>
</dbReference>
<comment type="caution">
    <text evidence="3">The sequence shown here is derived from an EMBL/GenBank/DDBJ whole genome shotgun (WGS) entry which is preliminary data.</text>
</comment>
<keyword evidence="2" id="KW-0012">Acyltransferase</keyword>
<dbReference type="EMBL" id="JAQIZZ010000008">
    <property type="protein sequence ID" value="KAJ5525137.1"/>
    <property type="molecule type" value="Genomic_DNA"/>
</dbReference>
<evidence type="ECO:0000313" key="4">
    <source>
        <dbReference type="Proteomes" id="UP001220324"/>
    </source>
</evidence>
<dbReference type="InterPro" id="IPR023213">
    <property type="entry name" value="CAT-like_dom_sf"/>
</dbReference>
<dbReference type="Pfam" id="PF02458">
    <property type="entry name" value="Transferase"/>
    <property type="match status" value="1"/>
</dbReference>
<dbReference type="GO" id="GO:0016746">
    <property type="term" value="F:acyltransferase activity"/>
    <property type="evidence" value="ECO:0007669"/>
    <property type="project" value="UniProtKB-KW"/>
</dbReference>
<keyword evidence="1 3" id="KW-0808">Transferase</keyword>
<keyword evidence="4" id="KW-1185">Reference proteome</keyword>
<evidence type="ECO:0000313" key="3">
    <source>
        <dbReference type="EMBL" id="KAJ5525137.1"/>
    </source>
</evidence>
<accession>A0AAD6CN64</accession>
<dbReference type="Proteomes" id="UP001220324">
    <property type="component" value="Unassembled WGS sequence"/>
</dbReference>
<protein>
    <submittedName>
        <fullName evidence="3">Transferase family domain-containing protein</fullName>
    </submittedName>
</protein>
<dbReference type="PANTHER" id="PTHR31896">
    <property type="entry name" value="FAMILY REGULATORY PROTEIN, PUTATIVE (AFU_ORTHOLOGUE AFUA_3G14730)-RELATED"/>
    <property type="match status" value="1"/>
</dbReference>
<evidence type="ECO:0000256" key="2">
    <source>
        <dbReference type="ARBA" id="ARBA00023315"/>
    </source>
</evidence>
<name>A0AAD6CN64_9EURO</name>
<sequence>MTIVLVQPSSQPAAASGAGMPLHDHKDDCIYPAELLSPTSLSTNCQSTFVKPSVPLTPEWVKLPALDQVENRAIIPVVLIFQIPSPALRQSLLRDLKTSLANTIGELSYLAADVVPDDDEQGSIQLEISEDAGVWFHSQEMPEIDYHALERRRFPCSAFPFTSSVIPEPRLHRLQRSPVLTVLATFITGGLLLALNNHHSVSDGTGMTPLIKTFAKHLAALSEGRFVSSKDLFPEKALDRSSLFGGSGRKQVCDIPNYRLSEEYRFARERALLEAFVARDEKPQLLQKLQLSHWVVPDKSLTTQYYARRCGVMYLERDDYPLRASRQPPSLPPLILGGEWTPPLPLEYAGNALVHAKTSAAVSDVESAEPGTLYKMATQITHAIDWWTSERIWELIGAIESSAMINKIEPDMDNFQGPDLEVSNTAAIGDILELDWGYQLGKAKAIRVAYAPVKDGWVIVLPQKKGEDLEMLIALEQDVIKRLGQDKEWLQFAQESL</sequence>
<organism evidence="3 4">
    <name type="scientific">Penicillium frequentans</name>
    <dbReference type="NCBI Taxonomy" id="3151616"/>
    <lineage>
        <taxon>Eukaryota</taxon>
        <taxon>Fungi</taxon>
        <taxon>Dikarya</taxon>
        <taxon>Ascomycota</taxon>
        <taxon>Pezizomycotina</taxon>
        <taxon>Eurotiomycetes</taxon>
        <taxon>Eurotiomycetidae</taxon>
        <taxon>Eurotiales</taxon>
        <taxon>Aspergillaceae</taxon>
        <taxon>Penicillium</taxon>
    </lineage>
</organism>
<gene>
    <name evidence="3" type="ORF">N7494_011787</name>
</gene>
<proteinExistence type="predicted"/>
<reference evidence="3 4" key="1">
    <citation type="journal article" date="2023" name="IMA Fungus">
        <title>Comparative genomic study of the Penicillium genus elucidates a diverse pangenome and 15 lateral gene transfer events.</title>
        <authorList>
            <person name="Petersen C."/>
            <person name="Sorensen T."/>
            <person name="Nielsen M.R."/>
            <person name="Sondergaard T.E."/>
            <person name="Sorensen J.L."/>
            <person name="Fitzpatrick D.A."/>
            <person name="Frisvad J.C."/>
            <person name="Nielsen K.L."/>
        </authorList>
    </citation>
    <scope>NUCLEOTIDE SEQUENCE [LARGE SCALE GENOMIC DNA]</scope>
    <source>
        <strain evidence="3 4">IBT 35679</strain>
    </source>
</reference>
<evidence type="ECO:0000256" key="1">
    <source>
        <dbReference type="ARBA" id="ARBA00022679"/>
    </source>
</evidence>
<dbReference type="InterPro" id="IPR051283">
    <property type="entry name" value="Sec_Metabolite_Acyltrans"/>
</dbReference>